<dbReference type="eggNOG" id="COG1266">
    <property type="taxonomic scope" value="Bacteria"/>
</dbReference>
<feature type="transmembrane region" description="Helical" evidence="2">
    <location>
        <begin position="179"/>
        <end position="198"/>
    </location>
</feature>
<protein>
    <submittedName>
        <fullName evidence="4">CAAX amino terminal protease family protein</fullName>
    </submittedName>
</protein>
<dbReference type="Proteomes" id="UP000003823">
    <property type="component" value="Unassembled WGS sequence"/>
</dbReference>
<evidence type="ECO:0000256" key="1">
    <source>
        <dbReference type="ARBA" id="ARBA00009067"/>
    </source>
</evidence>
<dbReference type="InterPro" id="IPR003675">
    <property type="entry name" value="Rce1/LyrA-like_dom"/>
</dbReference>
<keyword evidence="4" id="KW-0378">Hydrolase</keyword>
<evidence type="ECO:0000313" key="4">
    <source>
        <dbReference type="EMBL" id="EFM31432.1"/>
    </source>
</evidence>
<keyword evidence="2" id="KW-1133">Transmembrane helix</keyword>
<sequence length="199" mass="23169">MMYKRWMTFFLILIFMPIHLSIAEKIMRINSLTLSILFTLVELAIFLYVGKKYDLFHIGKICLKDILKCFLSYAFLFLFYILVNFLGPTQSDTTQTVQSLSLSWSVLFVDLCVLAPVTEEIFMRGMLQGIVFKNTYFGLFATSLLFAYLHGPYTIPSFITYLGMGFAFGIRYKTSDNLWNSILLHVFNNLVAFCFLYMR</sequence>
<name>E0PQI5_STRMT</name>
<keyword evidence="2" id="KW-0472">Membrane</keyword>
<reference evidence="4 5" key="1">
    <citation type="submission" date="2010-07" db="EMBL/GenBank/DDBJ databases">
        <authorList>
            <person name="Muzny D."/>
            <person name="Qin X."/>
            <person name="Deng J."/>
            <person name="Jiang H."/>
            <person name="Liu Y."/>
            <person name="Qu J."/>
            <person name="Song X.-Z."/>
            <person name="Zhang L."/>
            <person name="Thornton R."/>
            <person name="Coyle M."/>
            <person name="Francisco L."/>
            <person name="Jackson L."/>
            <person name="Javaid M."/>
            <person name="Korchina V."/>
            <person name="Kovar C."/>
            <person name="Mata R."/>
            <person name="Mathew T."/>
            <person name="Ngo R."/>
            <person name="Nguyen L."/>
            <person name="Nguyen N."/>
            <person name="Okwuonu G."/>
            <person name="Ongeri F."/>
            <person name="Pham C."/>
            <person name="Simmons D."/>
            <person name="Wilczek-Boney K."/>
            <person name="Hale W."/>
            <person name="Jakkamsetti A."/>
            <person name="Pham P."/>
            <person name="Ruth R."/>
            <person name="San Lucas F."/>
            <person name="Warren J."/>
            <person name="Zhang J."/>
            <person name="Zhao Z."/>
            <person name="Zhou C."/>
            <person name="Zhu D."/>
            <person name="Lee S."/>
            <person name="Bess C."/>
            <person name="Blankenburg K."/>
            <person name="Forbes L."/>
            <person name="Fu Q."/>
            <person name="Gubbala S."/>
            <person name="Hirani K."/>
            <person name="Jayaseelan J.C."/>
            <person name="Lara F."/>
            <person name="Munidasa M."/>
            <person name="Palculict T."/>
            <person name="Patil S."/>
            <person name="Pu L.-L."/>
            <person name="Saada N."/>
            <person name="Tang L."/>
            <person name="Weissenberger G."/>
            <person name="Zhu Y."/>
            <person name="Hemphill L."/>
            <person name="Shang Y."/>
            <person name="Youmans B."/>
            <person name="Ayvaz T."/>
            <person name="Ross M."/>
            <person name="Santibanez J."/>
            <person name="Aqrawi P."/>
            <person name="Gross S."/>
            <person name="Joshi V."/>
            <person name="Fowler G."/>
            <person name="Nazareth L."/>
            <person name="Reid J."/>
            <person name="Worley K."/>
            <person name="Petrosino J."/>
            <person name="Highlander S."/>
            <person name="Gibbs R."/>
        </authorList>
    </citation>
    <scope>NUCLEOTIDE SEQUENCE [LARGE SCALE GENOMIC DNA]</scope>
    <source>
        <strain evidence="4 5">ATCC 6249</strain>
    </source>
</reference>
<dbReference type="Pfam" id="PF02517">
    <property type="entry name" value="Rce1-like"/>
    <property type="match status" value="1"/>
</dbReference>
<dbReference type="PANTHER" id="PTHR36435:SF1">
    <property type="entry name" value="CAAX AMINO TERMINAL PROTEASE FAMILY PROTEIN"/>
    <property type="match status" value="1"/>
</dbReference>
<gene>
    <name evidence="4" type="ORF">HMPREF8571_0802</name>
</gene>
<evidence type="ECO:0000256" key="2">
    <source>
        <dbReference type="SAM" id="Phobius"/>
    </source>
</evidence>
<feature type="transmembrane region" description="Helical" evidence="2">
    <location>
        <begin position="130"/>
        <end position="149"/>
    </location>
</feature>
<feature type="domain" description="CAAX prenyl protease 2/Lysostaphin resistance protein A-like" evidence="3">
    <location>
        <begin position="105"/>
        <end position="191"/>
    </location>
</feature>
<dbReference type="GO" id="GO:0080120">
    <property type="term" value="P:CAAX-box protein maturation"/>
    <property type="evidence" value="ECO:0007669"/>
    <property type="project" value="UniProtKB-ARBA"/>
</dbReference>
<dbReference type="HOGENOM" id="CLU_079560_3_0_9"/>
<feature type="transmembrane region" description="Helical" evidence="2">
    <location>
        <begin position="70"/>
        <end position="87"/>
    </location>
</feature>
<evidence type="ECO:0000259" key="3">
    <source>
        <dbReference type="Pfam" id="PF02517"/>
    </source>
</evidence>
<keyword evidence="2" id="KW-0812">Transmembrane</keyword>
<feature type="transmembrane region" description="Helical" evidence="2">
    <location>
        <begin position="99"/>
        <end position="118"/>
    </location>
</feature>
<dbReference type="GO" id="GO:0004175">
    <property type="term" value="F:endopeptidase activity"/>
    <property type="evidence" value="ECO:0007669"/>
    <property type="project" value="UniProtKB-ARBA"/>
</dbReference>
<comment type="caution">
    <text evidence="4">The sequence shown here is derived from an EMBL/GenBank/DDBJ whole genome shotgun (WGS) entry which is preliminary data.</text>
</comment>
<dbReference type="PANTHER" id="PTHR36435">
    <property type="entry name" value="SLR1288 PROTEIN"/>
    <property type="match status" value="1"/>
</dbReference>
<dbReference type="GO" id="GO:0006508">
    <property type="term" value="P:proteolysis"/>
    <property type="evidence" value="ECO:0007669"/>
    <property type="project" value="UniProtKB-KW"/>
</dbReference>
<organism evidence="4 5">
    <name type="scientific">Streptococcus mitis ATCC 6249</name>
    <dbReference type="NCBI Taxonomy" id="864567"/>
    <lineage>
        <taxon>Bacteria</taxon>
        <taxon>Bacillati</taxon>
        <taxon>Bacillota</taxon>
        <taxon>Bacilli</taxon>
        <taxon>Lactobacillales</taxon>
        <taxon>Streptococcaceae</taxon>
        <taxon>Streptococcus</taxon>
        <taxon>Streptococcus mitis group</taxon>
    </lineage>
</organism>
<feature type="transmembrane region" description="Helical" evidence="2">
    <location>
        <begin position="33"/>
        <end position="50"/>
    </location>
</feature>
<dbReference type="InterPro" id="IPR052710">
    <property type="entry name" value="CAAX_protease"/>
</dbReference>
<evidence type="ECO:0000313" key="5">
    <source>
        <dbReference type="Proteomes" id="UP000003823"/>
    </source>
</evidence>
<accession>E0PQI5</accession>
<keyword evidence="4" id="KW-0645">Protease</keyword>
<comment type="similarity">
    <text evidence="1">Belongs to the UPF0177 family.</text>
</comment>
<dbReference type="EMBL" id="AEEN01000012">
    <property type="protein sequence ID" value="EFM31432.1"/>
    <property type="molecule type" value="Genomic_DNA"/>
</dbReference>
<proteinExistence type="inferred from homology"/>
<dbReference type="AlphaFoldDB" id="E0PQI5"/>